<dbReference type="KEGG" id="mbe:MBM_04123"/>
<dbReference type="InterPro" id="IPR039254">
    <property type="entry name" value="Rds1"/>
</dbReference>
<dbReference type="eggNOG" id="ENOG502QVCK">
    <property type="taxonomic scope" value="Eukaryota"/>
</dbReference>
<dbReference type="PANTHER" id="PTHR38705">
    <property type="entry name" value="PROTEIN RDS1"/>
    <property type="match status" value="1"/>
</dbReference>
<gene>
    <name evidence="1" type="ORF">MBM_04123</name>
</gene>
<evidence type="ECO:0000313" key="1">
    <source>
        <dbReference type="EMBL" id="EKD17754.1"/>
    </source>
</evidence>
<protein>
    <submittedName>
        <fullName evidence="1">Twin-arginine translocation pathway signal</fullName>
    </submittedName>
</protein>
<dbReference type="GeneID" id="18760058"/>
<dbReference type="OrthoDB" id="1001765at2759"/>
<dbReference type="HOGENOM" id="CLU_029630_0_1_1"/>
<proteinExistence type="predicted"/>
<keyword evidence="2" id="KW-1185">Reference proteome</keyword>
<name>K1XY73_MARBU</name>
<dbReference type="AlphaFoldDB" id="K1XY73"/>
<organism evidence="1 2">
    <name type="scientific">Marssonina brunnea f. sp. multigermtubi (strain MB_m1)</name>
    <name type="common">Marssonina leaf spot fungus</name>
    <dbReference type="NCBI Taxonomy" id="1072389"/>
    <lineage>
        <taxon>Eukaryota</taxon>
        <taxon>Fungi</taxon>
        <taxon>Dikarya</taxon>
        <taxon>Ascomycota</taxon>
        <taxon>Pezizomycotina</taxon>
        <taxon>Leotiomycetes</taxon>
        <taxon>Helotiales</taxon>
        <taxon>Drepanopezizaceae</taxon>
        <taxon>Drepanopeziza</taxon>
    </lineage>
</organism>
<accession>K1XY73</accession>
<sequence>MDTLLEYSDLKGPADFATDELDQAGLDKISSLLAKYNNRLRNSNVGNAIMNLKSITAILATMSLATLTSALPKLDARAMKNLGIAARQNAAASAAGITDVDILQFALTLENLEGAFYAQGFNQFPDSSFMAIGMSPTDLTNLKSVATTENTHVTFLTTAIAGAGFKPVQPCTYNFGFTTAQAMVATAGTLENIGVSAYLGAAPLVSMPTILTAAAEILTVEARHQSLLRTLNKAAAIPSAFDTPLGVRSVFSLAAPLITSCPSGSMLNVTPFPALQMMAPSAMPMAGSNTTQTLMTAGTRLALAANATGATNCAFTNGGLPGGSVFTPYTGGACTVPQGVSGITYLHLTSSAPAGNVLSDDIVVAGVQVINVS</sequence>
<dbReference type="PANTHER" id="PTHR38705:SF1">
    <property type="entry name" value="PROTEIN RDS1"/>
    <property type="match status" value="1"/>
</dbReference>
<reference evidence="1 2" key="1">
    <citation type="journal article" date="2012" name="BMC Genomics">
        <title>Sequencing the genome of Marssonina brunnea reveals fungus-poplar co-evolution.</title>
        <authorList>
            <person name="Zhu S."/>
            <person name="Cao Y.-Z."/>
            <person name="Jiang C."/>
            <person name="Tan B.-Y."/>
            <person name="Wang Z."/>
            <person name="Feng S."/>
            <person name="Zhang L."/>
            <person name="Su X.-H."/>
            <person name="Brejova B."/>
            <person name="Vinar T."/>
            <person name="Xu M."/>
            <person name="Wang M.-X."/>
            <person name="Zhang S.-G."/>
            <person name="Huang M.-R."/>
            <person name="Wu R."/>
            <person name="Zhou Y."/>
        </authorList>
    </citation>
    <scope>NUCLEOTIDE SEQUENCE [LARGE SCALE GENOMIC DNA]</scope>
    <source>
        <strain evidence="1 2">MB_m1</strain>
    </source>
</reference>
<evidence type="ECO:0000313" key="2">
    <source>
        <dbReference type="Proteomes" id="UP000006753"/>
    </source>
</evidence>
<dbReference type="Pfam" id="PF13668">
    <property type="entry name" value="Ferritin_2"/>
    <property type="match status" value="1"/>
</dbReference>
<dbReference type="SUPFAM" id="SSF47240">
    <property type="entry name" value="Ferritin-like"/>
    <property type="match status" value="1"/>
</dbReference>
<dbReference type="EMBL" id="JH921435">
    <property type="protein sequence ID" value="EKD17754.1"/>
    <property type="molecule type" value="Genomic_DNA"/>
</dbReference>
<dbReference type="InterPro" id="IPR009078">
    <property type="entry name" value="Ferritin-like_SF"/>
</dbReference>
<dbReference type="InParanoid" id="K1XY73"/>
<dbReference type="OMA" id="PRQMQYH"/>
<dbReference type="Proteomes" id="UP000006753">
    <property type="component" value="Unassembled WGS sequence"/>
</dbReference>